<dbReference type="InterPro" id="IPR006342">
    <property type="entry name" value="FkbM_mtfrase"/>
</dbReference>
<dbReference type="Pfam" id="PF05050">
    <property type="entry name" value="Methyltransf_21"/>
    <property type="match status" value="1"/>
</dbReference>
<evidence type="ECO:0000313" key="2">
    <source>
        <dbReference type="EMBL" id="KKT99417.1"/>
    </source>
</evidence>
<dbReference type="EMBL" id="LCKO01000010">
    <property type="protein sequence ID" value="KKT99417.1"/>
    <property type="molecule type" value="Genomic_DNA"/>
</dbReference>
<proteinExistence type="predicted"/>
<name>A0A837IHN1_9BACT</name>
<dbReference type="Gene3D" id="3.40.50.150">
    <property type="entry name" value="Vaccinia Virus protein VP39"/>
    <property type="match status" value="1"/>
</dbReference>
<comment type="caution">
    <text evidence="2">The sequence shown here is derived from an EMBL/GenBank/DDBJ whole genome shotgun (WGS) entry which is preliminary data.</text>
</comment>
<protein>
    <recommendedName>
        <fullName evidence="1">Methyltransferase FkbM domain-containing protein</fullName>
    </recommendedName>
</protein>
<gene>
    <name evidence="2" type="ORF">UX01_C0010G0049</name>
</gene>
<sequence length="285" mass="32218">MDFKQILMATSLYDWLGKRTYAQSGEDVIAWGELKELKESRTQEIKVPAGPGLADWGPLRPGPRGSKTGFYVDVGAYHPKLFSNTYLFYKKGWRGICIEPNPRMKKLFLIARPRDVFVSVGVGENQELKNSRNQGIKTKRVLEYFEFEDGAVNTFSAEQARKNQEEAGRKLIGRRRIPVLPLKTILDKYLPKGQKIDLLSVDAEGMDLEVLRSNDWKKYRPEMIIAEDLTDRARPYRGFNPSRPGPAGGGSGGVVRFLDSVGYRLVAKTPYSVIFRVQQGVSLKV</sequence>
<dbReference type="AlphaFoldDB" id="A0A837IHN1"/>
<organism evidence="2 3">
    <name type="scientific">Candidatus Collierbacteria bacterium GW2011_GWB2_45_17</name>
    <dbReference type="NCBI Taxonomy" id="1618388"/>
    <lineage>
        <taxon>Bacteria</taxon>
        <taxon>Candidatus Collieribacteriota</taxon>
    </lineage>
</organism>
<dbReference type="InterPro" id="IPR029063">
    <property type="entry name" value="SAM-dependent_MTases_sf"/>
</dbReference>
<evidence type="ECO:0000313" key="3">
    <source>
        <dbReference type="Proteomes" id="UP000034078"/>
    </source>
</evidence>
<dbReference type="SUPFAM" id="SSF53335">
    <property type="entry name" value="S-adenosyl-L-methionine-dependent methyltransferases"/>
    <property type="match status" value="1"/>
</dbReference>
<evidence type="ECO:0000259" key="1">
    <source>
        <dbReference type="Pfam" id="PF05050"/>
    </source>
</evidence>
<feature type="domain" description="Methyltransferase FkbM" evidence="1">
    <location>
        <begin position="73"/>
        <end position="228"/>
    </location>
</feature>
<accession>A0A837IHN1</accession>
<reference evidence="2 3" key="1">
    <citation type="journal article" date="2015" name="Nature">
        <title>rRNA introns, odd ribosomes, and small enigmatic genomes across a large radiation of phyla.</title>
        <authorList>
            <person name="Brown C.T."/>
            <person name="Hug L.A."/>
            <person name="Thomas B.C."/>
            <person name="Sharon I."/>
            <person name="Castelle C.J."/>
            <person name="Singh A."/>
            <person name="Wilkins M.J."/>
            <person name="Williams K.H."/>
            <person name="Banfield J.F."/>
        </authorList>
    </citation>
    <scope>NUCLEOTIDE SEQUENCE [LARGE SCALE GENOMIC DNA]</scope>
</reference>
<dbReference type="Proteomes" id="UP000034078">
    <property type="component" value="Unassembled WGS sequence"/>
</dbReference>